<accession>A0ABV3FRA4</accession>
<keyword evidence="1 2" id="KW-0238">DNA-binding</keyword>
<dbReference type="InterPro" id="IPR009057">
    <property type="entry name" value="Homeodomain-like_sf"/>
</dbReference>
<proteinExistence type="predicted"/>
<evidence type="ECO:0000259" key="4">
    <source>
        <dbReference type="PROSITE" id="PS50977"/>
    </source>
</evidence>
<feature type="DNA-binding region" description="H-T-H motif" evidence="2">
    <location>
        <begin position="36"/>
        <end position="55"/>
    </location>
</feature>
<evidence type="ECO:0000313" key="6">
    <source>
        <dbReference type="Proteomes" id="UP001551695"/>
    </source>
</evidence>
<dbReference type="EMBL" id="JBFAKC010000004">
    <property type="protein sequence ID" value="MEV0707944.1"/>
    <property type="molecule type" value="Genomic_DNA"/>
</dbReference>
<evidence type="ECO:0000256" key="2">
    <source>
        <dbReference type="PROSITE-ProRule" id="PRU00335"/>
    </source>
</evidence>
<gene>
    <name evidence="5" type="ORF">AB0I48_10300</name>
</gene>
<organism evidence="5 6">
    <name type="scientific">Nocardia aurea</name>
    <dbReference type="NCBI Taxonomy" id="2144174"/>
    <lineage>
        <taxon>Bacteria</taxon>
        <taxon>Bacillati</taxon>
        <taxon>Actinomycetota</taxon>
        <taxon>Actinomycetes</taxon>
        <taxon>Mycobacteriales</taxon>
        <taxon>Nocardiaceae</taxon>
        <taxon>Nocardia</taxon>
    </lineage>
</organism>
<evidence type="ECO:0000313" key="5">
    <source>
        <dbReference type="EMBL" id="MEV0707944.1"/>
    </source>
</evidence>
<dbReference type="InterPro" id="IPR001647">
    <property type="entry name" value="HTH_TetR"/>
</dbReference>
<comment type="caution">
    <text evidence="5">The sequence shown here is derived from an EMBL/GenBank/DDBJ whole genome shotgun (WGS) entry which is preliminary data.</text>
</comment>
<dbReference type="Gene3D" id="1.10.357.10">
    <property type="entry name" value="Tetracycline Repressor, domain 2"/>
    <property type="match status" value="1"/>
</dbReference>
<feature type="domain" description="HTH tetR-type" evidence="4">
    <location>
        <begin position="13"/>
        <end position="73"/>
    </location>
</feature>
<sequence length="220" mass="24154">MTVAPRRFGAETSKTREILLDCVERLMLDEGYAAVTFRAVAAKADVTPSLVQYYFRTLDGIFLAAIRRYSERNIAHLTRVLQVPADQLPRVLWNYSRDEATSALTTEFMALGNHRKSVRAEIAAVTERVRTLQLEALTTNYRGFGPLGDDLAPGALLLLLTGMPKFLGLEQGIGVTTAHQELVDAFERHLNPAGSDPAGRSARLTADVMRPGHGSTTGDR</sequence>
<keyword evidence="6" id="KW-1185">Reference proteome</keyword>
<evidence type="ECO:0000256" key="1">
    <source>
        <dbReference type="ARBA" id="ARBA00023125"/>
    </source>
</evidence>
<dbReference type="Pfam" id="PF00440">
    <property type="entry name" value="TetR_N"/>
    <property type="match status" value="1"/>
</dbReference>
<reference evidence="5 6" key="1">
    <citation type="submission" date="2024-06" db="EMBL/GenBank/DDBJ databases">
        <title>The Natural Products Discovery Center: Release of the First 8490 Sequenced Strains for Exploring Actinobacteria Biosynthetic Diversity.</title>
        <authorList>
            <person name="Kalkreuter E."/>
            <person name="Kautsar S.A."/>
            <person name="Yang D."/>
            <person name="Bader C.D."/>
            <person name="Teijaro C.N."/>
            <person name="Fluegel L."/>
            <person name="Davis C.M."/>
            <person name="Simpson J.R."/>
            <person name="Lauterbach L."/>
            <person name="Steele A.D."/>
            <person name="Gui C."/>
            <person name="Meng S."/>
            <person name="Li G."/>
            <person name="Viehrig K."/>
            <person name="Ye F."/>
            <person name="Su P."/>
            <person name="Kiefer A.F."/>
            <person name="Nichols A."/>
            <person name="Cepeda A.J."/>
            <person name="Yan W."/>
            <person name="Fan B."/>
            <person name="Jiang Y."/>
            <person name="Adhikari A."/>
            <person name="Zheng C.-J."/>
            <person name="Schuster L."/>
            <person name="Cowan T.M."/>
            <person name="Smanski M.J."/>
            <person name="Chevrette M.G."/>
            <person name="De Carvalho L.P.S."/>
            <person name="Shen B."/>
        </authorList>
    </citation>
    <scope>NUCLEOTIDE SEQUENCE [LARGE SCALE GENOMIC DNA]</scope>
    <source>
        <strain evidence="5 6">NPDC050403</strain>
    </source>
</reference>
<dbReference type="RefSeq" id="WP_357782087.1">
    <property type="nucleotide sequence ID" value="NZ_JBFAKC010000004.1"/>
</dbReference>
<dbReference type="PROSITE" id="PS50977">
    <property type="entry name" value="HTH_TETR_2"/>
    <property type="match status" value="1"/>
</dbReference>
<dbReference type="Proteomes" id="UP001551695">
    <property type="component" value="Unassembled WGS sequence"/>
</dbReference>
<name>A0ABV3FRA4_9NOCA</name>
<protein>
    <submittedName>
        <fullName evidence="5">TetR/AcrR family transcriptional regulator</fullName>
    </submittedName>
</protein>
<evidence type="ECO:0000256" key="3">
    <source>
        <dbReference type="SAM" id="MobiDB-lite"/>
    </source>
</evidence>
<dbReference type="SUPFAM" id="SSF46689">
    <property type="entry name" value="Homeodomain-like"/>
    <property type="match status" value="1"/>
</dbReference>
<feature type="region of interest" description="Disordered" evidence="3">
    <location>
        <begin position="191"/>
        <end position="220"/>
    </location>
</feature>